<evidence type="ECO:0000313" key="2">
    <source>
        <dbReference type="Proteomes" id="UP000182692"/>
    </source>
</evidence>
<gene>
    <name evidence="1" type="ORF">SAMN03084138_04850</name>
</gene>
<evidence type="ECO:0000313" key="1">
    <source>
        <dbReference type="EMBL" id="SFQ35920.1"/>
    </source>
</evidence>
<sequence length="117" mass="13131">MDDITFSVGAVTFKYSLTAEQKKFLRLTQETTVDLNQWPVFADHITDTIHAAIPDELKLPTEKQLKYAQTISKDLKVKLPKDYDESALACLSFIADHKPAHDRVLAVFNGIKGKLLG</sequence>
<organism evidence="1 2">
    <name type="scientific">Enterovibrio norvegicus DSM 15893</name>
    <dbReference type="NCBI Taxonomy" id="1121869"/>
    <lineage>
        <taxon>Bacteria</taxon>
        <taxon>Pseudomonadati</taxon>
        <taxon>Pseudomonadota</taxon>
        <taxon>Gammaproteobacteria</taxon>
        <taxon>Vibrionales</taxon>
        <taxon>Vibrionaceae</taxon>
        <taxon>Enterovibrio</taxon>
    </lineage>
</organism>
<dbReference type="GeneID" id="35870079"/>
<dbReference type="OrthoDB" id="5916880at2"/>
<dbReference type="EMBL" id="FOWR01000077">
    <property type="protein sequence ID" value="SFQ35920.1"/>
    <property type="molecule type" value="Genomic_DNA"/>
</dbReference>
<dbReference type="AlphaFoldDB" id="A0A1I5XVM5"/>
<dbReference type="RefSeq" id="WP_074928935.1">
    <property type="nucleotide sequence ID" value="NZ_FOWR01000077.1"/>
</dbReference>
<accession>A0A1I5XVM5</accession>
<protein>
    <submittedName>
        <fullName evidence="1">Uncharacterized protein</fullName>
    </submittedName>
</protein>
<name>A0A1I5XVM5_9GAMM</name>
<reference evidence="1 2" key="1">
    <citation type="submission" date="2016-10" db="EMBL/GenBank/DDBJ databases">
        <authorList>
            <person name="de Groot N.N."/>
        </authorList>
    </citation>
    <scope>NUCLEOTIDE SEQUENCE [LARGE SCALE GENOMIC DNA]</scope>
    <source>
        <strain evidence="1 2">DSM 15893</strain>
    </source>
</reference>
<proteinExistence type="predicted"/>
<dbReference type="Proteomes" id="UP000182692">
    <property type="component" value="Unassembled WGS sequence"/>
</dbReference>